<feature type="domain" description="DDHD" evidence="1">
    <location>
        <begin position="340"/>
        <end position="490"/>
    </location>
</feature>
<dbReference type="GeneID" id="20091268"/>
<evidence type="ECO:0000313" key="2">
    <source>
        <dbReference type="EMBL" id="ETV91123.1"/>
    </source>
</evidence>
<dbReference type="SMART" id="SM01127">
    <property type="entry name" value="DDHD"/>
    <property type="match status" value="1"/>
</dbReference>
<dbReference type="GO" id="GO:0005737">
    <property type="term" value="C:cytoplasm"/>
    <property type="evidence" value="ECO:0007669"/>
    <property type="project" value="TreeGrafter"/>
</dbReference>
<dbReference type="eggNOG" id="KOG2308">
    <property type="taxonomic scope" value="Eukaryota"/>
</dbReference>
<dbReference type="InterPro" id="IPR004177">
    <property type="entry name" value="DDHD_dom"/>
</dbReference>
<evidence type="ECO:0000259" key="1">
    <source>
        <dbReference type="PROSITE" id="PS51043"/>
    </source>
</evidence>
<dbReference type="STRING" id="157072.A0A024TAQ0"/>
<proteinExistence type="predicted"/>
<dbReference type="InterPro" id="IPR058055">
    <property type="entry name" value="PA-PLA1"/>
</dbReference>
<organism evidence="2">
    <name type="scientific">Aphanomyces invadans</name>
    <dbReference type="NCBI Taxonomy" id="157072"/>
    <lineage>
        <taxon>Eukaryota</taxon>
        <taxon>Sar</taxon>
        <taxon>Stramenopiles</taxon>
        <taxon>Oomycota</taxon>
        <taxon>Saprolegniomycetes</taxon>
        <taxon>Saprolegniales</taxon>
        <taxon>Verrucalvaceae</taxon>
        <taxon>Aphanomyces</taxon>
    </lineage>
</organism>
<dbReference type="Pfam" id="PF02862">
    <property type="entry name" value="DDHD"/>
    <property type="match status" value="1"/>
</dbReference>
<dbReference type="GO" id="GO:0046872">
    <property type="term" value="F:metal ion binding"/>
    <property type="evidence" value="ECO:0007669"/>
    <property type="project" value="InterPro"/>
</dbReference>
<dbReference type="VEuPathDB" id="FungiDB:H310_14218"/>
<reference evidence="2" key="1">
    <citation type="submission" date="2013-12" db="EMBL/GenBank/DDBJ databases">
        <title>The Genome Sequence of Aphanomyces invadans NJM9701.</title>
        <authorList>
            <consortium name="The Broad Institute Genomics Platform"/>
            <person name="Russ C."/>
            <person name="Tyler B."/>
            <person name="van West P."/>
            <person name="Dieguez-Uribeondo J."/>
            <person name="Young S.K."/>
            <person name="Zeng Q."/>
            <person name="Gargeya S."/>
            <person name="Fitzgerald M."/>
            <person name="Abouelleil A."/>
            <person name="Alvarado L."/>
            <person name="Chapman S.B."/>
            <person name="Gainer-Dewar J."/>
            <person name="Goldberg J."/>
            <person name="Griggs A."/>
            <person name="Gujja S."/>
            <person name="Hansen M."/>
            <person name="Howarth C."/>
            <person name="Imamovic A."/>
            <person name="Ireland A."/>
            <person name="Larimer J."/>
            <person name="McCowan C."/>
            <person name="Murphy C."/>
            <person name="Pearson M."/>
            <person name="Poon T.W."/>
            <person name="Priest M."/>
            <person name="Roberts A."/>
            <person name="Saif S."/>
            <person name="Shea T."/>
            <person name="Sykes S."/>
            <person name="Wortman J."/>
            <person name="Nusbaum C."/>
            <person name="Birren B."/>
        </authorList>
    </citation>
    <scope>NUCLEOTIDE SEQUENCE [LARGE SCALE GENOMIC DNA]</scope>
    <source>
        <strain evidence="2">NJM9701</strain>
    </source>
</reference>
<dbReference type="PANTHER" id="PTHR23509">
    <property type="entry name" value="PA-PL1 PHOSPHOLIPASE FAMILY"/>
    <property type="match status" value="1"/>
</dbReference>
<dbReference type="EMBL" id="KI914014">
    <property type="protein sequence ID" value="ETV91123.1"/>
    <property type="molecule type" value="Genomic_DNA"/>
</dbReference>
<dbReference type="PANTHER" id="PTHR23509:SF10">
    <property type="entry name" value="LD21067P"/>
    <property type="match status" value="1"/>
</dbReference>
<dbReference type="PROSITE" id="PS51043">
    <property type="entry name" value="DDHD"/>
    <property type="match status" value="1"/>
</dbReference>
<name>A0A024TAQ0_9STRA</name>
<dbReference type="OrthoDB" id="69269at2759"/>
<dbReference type="RefSeq" id="XP_008880250.1">
    <property type="nucleotide sequence ID" value="XM_008882028.1"/>
</dbReference>
<dbReference type="AlphaFoldDB" id="A0A024TAQ0"/>
<gene>
    <name evidence="2" type="ORF">H310_14218</name>
</gene>
<accession>A0A024TAQ0</accession>
<dbReference type="GO" id="GO:0004620">
    <property type="term" value="F:phospholipase activity"/>
    <property type="evidence" value="ECO:0007669"/>
    <property type="project" value="TreeGrafter"/>
</dbReference>
<sequence>MGVEVEAAKIASVPSTTLISSASVAAFQGLVQDVSSYAGALAKAVDVLLGGMPTEESNQVSVGDSNLAATIQVLSAIQSAAGSAIALLTTDKQIIQDDVKHDEKRLVEEPAVGVQEASLAPPGAPTQQADEAPTKAVDSGVYVHETEAEFEATDDPAVVQAESFPTEILLENINHLMFIVHGIGEHNDFVVESYDNDKGSTGDSGNFRELFNTMRHSLFSKEIPLSLEIHPIEWHAEVHDSGVDSVFDTISPEASKKLRDVNKRLIMDVLYYSAPKYGQVIVDTVTKQMNDKYTSFMAANPGWQGFVSIFAHSLGTLITYDILTHDAGQVGSNGVVFPGLSFPVENLFCVGSPVPIFALSRGALDIHDGVCTGGLRRPNVNHYFNLFHPADPIAYRVEPLVDVDMSSYPAIALQPADTFKNKTFGEMVLTYDKLTDTAPLCNEWQGARIDFQVRRKFLEGPVDTLYAPLAHSVYWSSEDVVTITLLAICRPVVDILTRYIDHKMPLPTLRPRRRVPFTPHKTIQCATTAVVRDGFTGAWEPHALFLGKKRVYFTRSAADVACSKKWSVPLTNKTAVVADPTDATAFQFIPDKTNPSPSLFSTTKGAQTLYTTSSDQRNEWVDNITKTLAALQTKTGHGTIHANVSGLALPSGTDVDFFDATLTGTLRTKGTFRDAYNWYVLTDCSLDCYEACPKLKEWTHFSLKAVFATPEHGHIRLVSRHGTSVTFKIPDKSRFDLWLNTIKQFPDCHLVLDDSC</sequence>
<protein>
    <recommendedName>
        <fullName evidence="1">DDHD domain-containing protein</fullName>
    </recommendedName>
</protein>